<gene>
    <name evidence="1" type="ORF">MRB53_021926</name>
</gene>
<comment type="caution">
    <text evidence="1">The sequence shown here is derived from an EMBL/GenBank/DDBJ whole genome shotgun (WGS) entry which is preliminary data.</text>
</comment>
<evidence type="ECO:0000313" key="1">
    <source>
        <dbReference type="EMBL" id="KAJ8628603.1"/>
    </source>
</evidence>
<name>A0ACC2L6C6_PERAE</name>
<organism evidence="1 2">
    <name type="scientific">Persea americana</name>
    <name type="common">Avocado</name>
    <dbReference type="NCBI Taxonomy" id="3435"/>
    <lineage>
        <taxon>Eukaryota</taxon>
        <taxon>Viridiplantae</taxon>
        <taxon>Streptophyta</taxon>
        <taxon>Embryophyta</taxon>
        <taxon>Tracheophyta</taxon>
        <taxon>Spermatophyta</taxon>
        <taxon>Magnoliopsida</taxon>
        <taxon>Magnoliidae</taxon>
        <taxon>Laurales</taxon>
        <taxon>Lauraceae</taxon>
        <taxon>Persea</taxon>
    </lineage>
</organism>
<dbReference type="Proteomes" id="UP001234297">
    <property type="component" value="Chromosome 7"/>
</dbReference>
<evidence type="ECO:0000313" key="2">
    <source>
        <dbReference type="Proteomes" id="UP001234297"/>
    </source>
</evidence>
<proteinExistence type="predicted"/>
<sequence>MFPAIKLHAPNPPKPHLTFSRNRPSSSLPFSSLSFSTADRESPSSLTSSVGSPPSPHLAQWNLNRRHIHLLGFVACTAAVSASWLFFSAIPALLAFRRAAESLEKLMDVTREELPDTMAAIRLSGMEISDLTMELSDLGQEITQGVRKSTRAVRLAEDRLRQLTNNAPTALVQGQATMKAETVGPAIARSARSIREGIVKGRVIFQLLFGLTRFSRFANVPTAFPESRHHVTGTRVTGTIFGYRKGKVSLSIQEHPKCLPILVIELAMQTSVFQKELASGMVRVALECEKKPEQEKKKLLDEPMWTMFCNGRMTGYSVKREATEVDLLVMEILKIVSMGAGVLPGKSDTEGPDGEMTYMRAYFDRVVGSKDSETLYMLSPDPERNTGPELSIFFVRL</sequence>
<dbReference type="EMBL" id="CM056815">
    <property type="protein sequence ID" value="KAJ8628603.1"/>
    <property type="molecule type" value="Genomic_DNA"/>
</dbReference>
<accession>A0ACC2L6C6</accession>
<keyword evidence="2" id="KW-1185">Reference proteome</keyword>
<protein>
    <submittedName>
        <fullName evidence="1">Uncharacterized protein</fullName>
    </submittedName>
</protein>
<reference evidence="1 2" key="1">
    <citation type="journal article" date="2022" name="Hortic Res">
        <title>A haplotype resolved chromosomal level avocado genome allows analysis of novel avocado genes.</title>
        <authorList>
            <person name="Nath O."/>
            <person name="Fletcher S.J."/>
            <person name="Hayward A."/>
            <person name="Shaw L.M."/>
            <person name="Masouleh A.K."/>
            <person name="Furtado A."/>
            <person name="Henry R.J."/>
            <person name="Mitter N."/>
        </authorList>
    </citation>
    <scope>NUCLEOTIDE SEQUENCE [LARGE SCALE GENOMIC DNA]</scope>
    <source>
        <strain evidence="2">cv. Hass</strain>
    </source>
</reference>